<name>A0A0E9Q0U5_ANGAN</name>
<accession>A0A0E9Q0U5</accession>
<reference evidence="1" key="2">
    <citation type="journal article" date="2015" name="Fish Shellfish Immunol.">
        <title>Early steps in the European eel (Anguilla anguilla)-Vibrio vulnificus interaction in the gills: Role of the RtxA13 toxin.</title>
        <authorList>
            <person name="Callol A."/>
            <person name="Pajuelo D."/>
            <person name="Ebbesson L."/>
            <person name="Teles M."/>
            <person name="MacKenzie S."/>
            <person name="Amaro C."/>
        </authorList>
    </citation>
    <scope>NUCLEOTIDE SEQUENCE</scope>
</reference>
<protein>
    <submittedName>
        <fullName evidence="1">Uncharacterized protein</fullName>
    </submittedName>
</protein>
<proteinExistence type="predicted"/>
<sequence length="9" mass="878">MGKSAIGTN</sequence>
<dbReference type="EMBL" id="GBXM01098632">
    <property type="protein sequence ID" value="JAH09945.1"/>
    <property type="molecule type" value="Transcribed_RNA"/>
</dbReference>
<evidence type="ECO:0000313" key="1">
    <source>
        <dbReference type="EMBL" id="JAH09945.1"/>
    </source>
</evidence>
<organism evidence="1">
    <name type="scientific">Anguilla anguilla</name>
    <name type="common">European freshwater eel</name>
    <name type="synonym">Muraena anguilla</name>
    <dbReference type="NCBI Taxonomy" id="7936"/>
    <lineage>
        <taxon>Eukaryota</taxon>
        <taxon>Metazoa</taxon>
        <taxon>Chordata</taxon>
        <taxon>Craniata</taxon>
        <taxon>Vertebrata</taxon>
        <taxon>Euteleostomi</taxon>
        <taxon>Actinopterygii</taxon>
        <taxon>Neopterygii</taxon>
        <taxon>Teleostei</taxon>
        <taxon>Anguilliformes</taxon>
        <taxon>Anguillidae</taxon>
        <taxon>Anguilla</taxon>
    </lineage>
</organism>
<reference evidence="1" key="1">
    <citation type="submission" date="2014-11" db="EMBL/GenBank/DDBJ databases">
        <authorList>
            <person name="Amaro Gonzalez C."/>
        </authorList>
    </citation>
    <scope>NUCLEOTIDE SEQUENCE</scope>
</reference>